<accession>A0A1A9WB57</accession>
<dbReference type="FunFam" id="3.60.20.10:FF:000004">
    <property type="entry name" value="Proteasome subunit alpha type-4"/>
    <property type="match status" value="1"/>
</dbReference>
<dbReference type="STRING" id="37001.A0A1A9WB57"/>
<evidence type="ECO:0000256" key="6">
    <source>
        <dbReference type="RuleBase" id="RU000551"/>
    </source>
</evidence>
<dbReference type="InterPro" id="IPR001353">
    <property type="entry name" value="Proteasome_sua/b"/>
</dbReference>
<dbReference type="InterPro" id="IPR000426">
    <property type="entry name" value="Proteasome_asu_N"/>
</dbReference>
<evidence type="ECO:0000256" key="5">
    <source>
        <dbReference type="PROSITE-ProRule" id="PRU00808"/>
    </source>
</evidence>
<comment type="subunit">
    <text evidence="4">The 26S proteasome consists of a 20S proteasome core and two 19S regulatory subunits. The 20S proteasome core is composed of 28 subunits that are arranged in four stacked rings, resulting in a barrel-shaped structure. The two end rings are each formed by seven alpha subunits, and the two central rings are each formed by seven beta subunits. The catalytic chamber with the active sites is on the inside of the barrel.</text>
</comment>
<dbReference type="InterPro" id="IPR050115">
    <property type="entry name" value="Proteasome_alpha"/>
</dbReference>
<evidence type="ECO:0000256" key="1">
    <source>
        <dbReference type="ARBA" id="ARBA00002000"/>
    </source>
</evidence>
<dbReference type="Proteomes" id="UP000091820">
    <property type="component" value="Unassembled WGS sequence"/>
</dbReference>
<dbReference type="EnsemblMetazoa" id="GBRI012888-RA">
    <property type="protein sequence ID" value="GBRI012888-PA"/>
    <property type="gene ID" value="GBRI012888"/>
</dbReference>
<evidence type="ECO:0000256" key="2">
    <source>
        <dbReference type="ARBA" id="ARBA00022490"/>
    </source>
</evidence>
<dbReference type="SMART" id="SM00948">
    <property type="entry name" value="Proteasome_A_N"/>
    <property type="match status" value="1"/>
</dbReference>
<protein>
    <recommendedName>
        <fullName evidence="6">Proteasome subunit alpha type</fullName>
    </recommendedName>
</protein>
<keyword evidence="9" id="KW-1185">Reference proteome</keyword>
<dbReference type="PANTHER" id="PTHR11599">
    <property type="entry name" value="PROTEASOME SUBUNIT ALPHA/BETA"/>
    <property type="match status" value="1"/>
</dbReference>
<dbReference type="Pfam" id="PF00227">
    <property type="entry name" value="Proteasome"/>
    <property type="match status" value="1"/>
</dbReference>
<evidence type="ECO:0000313" key="9">
    <source>
        <dbReference type="Proteomes" id="UP000091820"/>
    </source>
</evidence>
<evidence type="ECO:0000313" key="8">
    <source>
        <dbReference type="EnsemblMetazoa" id="GBRI012888-PA"/>
    </source>
</evidence>
<evidence type="ECO:0000259" key="7">
    <source>
        <dbReference type="PROSITE" id="PS00388"/>
    </source>
</evidence>
<reference evidence="9" key="1">
    <citation type="submission" date="2014-03" db="EMBL/GenBank/DDBJ databases">
        <authorList>
            <person name="Aksoy S."/>
            <person name="Warren W."/>
            <person name="Wilson R.K."/>
        </authorList>
    </citation>
    <scope>NUCLEOTIDE SEQUENCE [LARGE SCALE GENOMIC DNA]</scope>
    <source>
        <strain evidence="9">IAEA</strain>
    </source>
</reference>
<dbReference type="VEuPathDB" id="VectorBase:GBRI012888"/>
<dbReference type="GO" id="GO:0006511">
    <property type="term" value="P:ubiquitin-dependent protein catabolic process"/>
    <property type="evidence" value="ECO:0007669"/>
    <property type="project" value="InterPro"/>
</dbReference>
<sequence length="247" mass="27490">MPHYDGAVTIFSPDGHLLQVEYAQQAVAKGATSLGIKGENCIVLAVEKPSISALQVERTIRKICALDEHIVMTFAGCTADGRILTNRAQLECQTYRLNVEDPVTLEYISRYIAQLKQKYTQSNGRRPFGLSCLIGGFNYDGTAHLYQTEPSGVYWEWKANAIGKSSDTVREFLEKNYTDEMAASVTGVITLAINALLVVVQSGPKNMEVAVLERNKPLRMLDVETITQYVAKIEKEKQDAEKKKPKK</sequence>
<keyword evidence="2 6" id="KW-0963">Cytoplasm</keyword>
<reference evidence="8" key="2">
    <citation type="submission" date="2020-05" db="UniProtKB">
        <authorList>
            <consortium name="EnsemblMetazoa"/>
        </authorList>
    </citation>
    <scope>IDENTIFICATION</scope>
    <source>
        <strain evidence="8">IAEA</strain>
    </source>
</reference>
<dbReference type="CDD" id="cd03755">
    <property type="entry name" value="proteasome_alpha_type_7"/>
    <property type="match status" value="1"/>
</dbReference>
<dbReference type="InterPro" id="IPR029055">
    <property type="entry name" value="Ntn_hydrolases_N"/>
</dbReference>
<dbReference type="Pfam" id="PF10584">
    <property type="entry name" value="Proteasome_A_N"/>
    <property type="match status" value="1"/>
</dbReference>
<dbReference type="GO" id="GO:0005737">
    <property type="term" value="C:cytoplasm"/>
    <property type="evidence" value="ECO:0007669"/>
    <property type="project" value="UniProtKB-SubCell"/>
</dbReference>
<evidence type="ECO:0000256" key="3">
    <source>
        <dbReference type="ARBA" id="ARBA00022942"/>
    </source>
</evidence>
<comment type="function">
    <text evidence="1">The proteasome is a multicatalytic proteinase complex which is characterized by its ability to cleave peptides with Arg, Phe, Tyr, Leu, and Glu adjacent to the leaving group at neutral or slightly basic pH. The proteasome has an ATP-dependent proteolytic activity.</text>
</comment>
<dbReference type="NCBIfam" id="NF003075">
    <property type="entry name" value="PRK03996.1"/>
    <property type="match status" value="1"/>
</dbReference>
<name>A0A1A9WB57_9MUSC</name>
<evidence type="ECO:0000256" key="4">
    <source>
        <dbReference type="ARBA" id="ARBA00026071"/>
    </source>
</evidence>
<comment type="subunit">
    <text evidence="6">The 20S proteasome core is composed of 28 subunits that are arranged in four stacked rings, resulting in a barrel-shaped structure. The two end rings are each formed by seven alpha subunits, and the two central rings are each formed by seven beta subunits.</text>
</comment>
<dbReference type="Gene3D" id="3.60.20.10">
    <property type="entry name" value="Glutamine Phosphoribosylpyrophosphate, subunit 1, domain 1"/>
    <property type="match status" value="1"/>
</dbReference>
<organism evidence="8 9">
    <name type="scientific">Glossina brevipalpis</name>
    <dbReference type="NCBI Taxonomy" id="37001"/>
    <lineage>
        <taxon>Eukaryota</taxon>
        <taxon>Metazoa</taxon>
        <taxon>Ecdysozoa</taxon>
        <taxon>Arthropoda</taxon>
        <taxon>Hexapoda</taxon>
        <taxon>Insecta</taxon>
        <taxon>Pterygota</taxon>
        <taxon>Neoptera</taxon>
        <taxon>Endopterygota</taxon>
        <taxon>Diptera</taxon>
        <taxon>Brachycera</taxon>
        <taxon>Muscomorpha</taxon>
        <taxon>Hippoboscoidea</taxon>
        <taxon>Glossinidae</taxon>
        <taxon>Glossina</taxon>
    </lineage>
</organism>
<dbReference type="AlphaFoldDB" id="A0A1A9WB57"/>
<proteinExistence type="inferred from homology"/>
<comment type="subcellular location">
    <subcellularLocation>
        <location evidence="6">Cytoplasm</location>
    </subcellularLocation>
    <subcellularLocation>
        <location evidence="6">Nucleus</location>
    </subcellularLocation>
</comment>
<feature type="domain" description="Proteasome alpha-type subunits" evidence="7">
    <location>
        <begin position="4"/>
        <end position="26"/>
    </location>
</feature>
<dbReference type="InterPro" id="IPR023332">
    <property type="entry name" value="Proteasome_alpha-type"/>
</dbReference>
<dbReference type="SUPFAM" id="SSF56235">
    <property type="entry name" value="N-terminal nucleophile aminohydrolases (Ntn hydrolases)"/>
    <property type="match status" value="1"/>
</dbReference>
<dbReference type="PROSITE" id="PS00388">
    <property type="entry name" value="PROTEASOME_ALPHA_1"/>
    <property type="match status" value="1"/>
</dbReference>
<comment type="similarity">
    <text evidence="5 6">Belongs to the peptidase T1A family.</text>
</comment>
<dbReference type="GO" id="GO:0019773">
    <property type="term" value="C:proteasome core complex, alpha-subunit complex"/>
    <property type="evidence" value="ECO:0007669"/>
    <property type="project" value="UniProtKB-UniRule"/>
</dbReference>
<dbReference type="PROSITE" id="PS51475">
    <property type="entry name" value="PROTEASOME_ALPHA_2"/>
    <property type="match status" value="1"/>
</dbReference>
<keyword evidence="3 5" id="KW-0647">Proteasome</keyword>
<dbReference type="GO" id="GO:0005634">
    <property type="term" value="C:nucleus"/>
    <property type="evidence" value="ECO:0007669"/>
    <property type="project" value="UniProtKB-SubCell"/>
</dbReference>
<keyword evidence="6" id="KW-0539">Nucleus</keyword>